<dbReference type="PANTHER" id="PTHR42718:SF9">
    <property type="entry name" value="MAJOR FACILITATOR SUPERFAMILY MULTIDRUG TRANSPORTER MFSC"/>
    <property type="match status" value="1"/>
</dbReference>
<dbReference type="GO" id="GO:0005886">
    <property type="term" value="C:plasma membrane"/>
    <property type="evidence" value="ECO:0007669"/>
    <property type="project" value="UniProtKB-SubCell"/>
</dbReference>
<keyword evidence="6 10" id="KW-1133">Transmembrane helix</keyword>
<accession>A0A2X0K2X1</accession>
<feature type="transmembrane region" description="Helical" evidence="10">
    <location>
        <begin position="228"/>
        <end position="247"/>
    </location>
</feature>
<dbReference type="OrthoDB" id="9781469at2"/>
<comment type="similarity">
    <text evidence="2">Belongs to the major facilitator superfamily. EmrB family.</text>
</comment>
<feature type="transmembrane region" description="Helical" evidence="10">
    <location>
        <begin position="407"/>
        <end position="424"/>
    </location>
</feature>
<dbReference type="InterPro" id="IPR005829">
    <property type="entry name" value="Sugar_transporter_CS"/>
</dbReference>
<dbReference type="GO" id="GO:0022857">
    <property type="term" value="F:transmembrane transporter activity"/>
    <property type="evidence" value="ECO:0007669"/>
    <property type="project" value="InterPro"/>
</dbReference>
<reference evidence="12 13" key="1">
    <citation type="submission" date="2018-06" db="EMBL/GenBank/DDBJ databases">
        <title>Streptacidiphilus pinicola sp. nov., isolated from pine grove soil.</title>
        <authorList>
            <person name="Roh S.G."/>
            <person name="Park S."/>
            <person name="Kim M.-K."/>
            <person name="Yun B.-R."/>
            <person name="Park J."/>
            <person name="Kim M.J."/>
            <person name="Kim Y.S."/>
            <person name="Kim S.B."/>
        </authorList>
    </citation>
    <scope>NUCLEOTIDE SEQUENCE [LARGE SCALE GENOMIC DNA]</scope>
    <source>
        <strain evidence="12 13">MMS16-CNU450</strain>
    </source>
</reference>
<sequence>MSPAVTARRRLILATSCLSMFITALDNSIVNLALPAIHQDLNASVSSLQWIADAYTMVLATLLLTAGATADRWGRRRVFLTGLAVFTVASLLCGLAPSGGWLIAFRALQAVGGAMLNPIAMSIISTTFPEPALRARAFGVWSSVYGASMAAGPLVGGVLVGTVGWRSIFWVNVPVGVLAIVLTLVFIPESRAERARRLDPVGQLLVMVFLLPLTYAVIQATGVGWTSPQILVCLGVSAVALIALLGYETRRTEPLVDLRFFRSIPFSGATLTAVAAFVALGGFLFLSNLYLQEARGFSALRSSLYLLPMAAMTLLLAPVSGRIAGARGARIPLLLAGVAVMLSGLMLTALGRDTPDWWVLVAFALFGVGFAMVNAPITSTAVSGMPRAQAGVASAIASTSRFVGQELGVAIIGSVLAAGLHGQVTGEFDAASHAGWWIVVGCGAVIAVLAVTTTSAWAKDTAKRVADRLDPAALVAPGPGVAPRSTTDTAVAPRTAN</sequence>
<dbReference type="PRINTS" id="PR01036">
    <property type="entry name" value="TCRTETB"/>
</dbReference>
<dbReference type="RefSeq" id="WP_111506390.1">
    <property type="nucleotide sequence ID" value="NZ_QKYN01000132.1"/>
</dbReference>
<evidence type="ECO:0000256" key="1">
    <source>
        <dbReference type="ARBA" id="ARBA00004651"/>
    </source>
</evidence>
<dbReference type="PROSITE" id="PS50850">
    <property type="entry name" value="MFS"/>
    <property type="match status" value="1"/>
</dbReference>
<dbReference type="Gene3D" id="1.20.1250.20">
    <property type="entry name" value="MFS general substrate transporter like domains"/>
    <property type="match status" value="1"/>
</dbReference>
<keyword evidence="8" id="KW-0046">Antibiotic resistance</keyword>
<dbReference type="Gene3D" id="1.20.1720.10">
    <property type="entry name" value="Multidrug resistance protein D"/>
    <property type="match status" value="1"/>
</dbReference>
<feature type="transmembrane region" description="Helical" evidence="10">
    <location>
        <begin position="303"/>
        <end position="321"/>
    </location>
</feature>
<keyword evidence="13" id="KW-1185">Reference proteome</keyword>
<feature type="transmembrane region" description="Helical" evidence="10">
    <location>
        <begin position="167"/>
        <end position="188"/>
    </location>
</feature>
<keyword evidence="5 10" id="KW-0812">Transmembrane</keyword>
<evidence type="ECO:0000259" key="11">
    <source>
        <dbReference type="PROSITE" id="PS50850"/>
    </source>
</evidence>
<name>A0A2X0K2X1_9ACTN</name>
<evidence type="ECO:0000313" key="13">
    <source>
        <dbReference type="Proteomes" id="UP000248889"/>
    </source>
</evidence>
<dbReference type="SUPFAM" id="SSF103473">
    <property type="entry name" value="MFS general substrate transporter"/>
    <property type="match status" value="1"/>
</dbReference>
<keyword evidence="3" id="KW-0813">Transport</keyword>
<feature type="transmembrane region" description="Helical" evidence="10">
    <location>
        <begin position="103"/>
        <end position="126"/>
    </location>
</feature>
<dbReference type="Proteomes" id="UP000248889">
    <property type="component" value="Unassembled WGS sequence"/>
</dbReference>
<feature type="transmembrane region" description="Helical" evidence="10">
    <location>
        <begin position="436"/>
        <end position="458"/>
    </location>
</feature>
<dbReference type="PROSITE" id="PS00216">
    <property type="entry name" value="SUGAR_TRANSPORT_1"/>
    <property type="match status" value="1"/>
</dbReference>
<evidence type="ECO:0000256" key="9">
    <source>
        <dbReference type="SAM" id="MobiDB-lite"/>
    </source>
</evidence>
<evidence type="ECO:0000256" key="4">
    <source>
        <dbReference type="ARBA" id="ARBA00022475"/>
    </source>
</evidence>
<feature type="transmembrane region" description="Helical" evidence="10">
    <location>
        <begin position="138"/>
        <end position="161"/>
    </location>
</feature>
<evidence type="ECO:0000256" key="3">
    <source>
        <dbReference type="ARBA" id="ARBA00022448"/>
    </source>
</evidence>
<evidence type="ECO:0000256" key="6">
    <source>
        <dbReference type="ARBA" id="ARBA00022989"/>
    </source>
</evidence>
<keyword evidence="4" id="KW-1003">Cell membrane</keyword>
<comment type="caution">
    <text evidence="12">The sequence shown here is derived from an EMBL/GenBank/DDBJ whole genome shotgun (WGS) entry which is preliminary data.</text>
</comment>
<feature type="transmembrane region" description="Helical" evidence="10">
    <location>
        <begin position="333"/>
        <end position="351"/>
    </location>
</feature>
<dbReference type="NCBIfam" id="TIGR00711">
    <property type="entry name" value="efflux_EmrB"/>
    <property type="match status" value="1"/>
</dbReference>
<feature type="region of interest" description="Disordered" evidence="9">
    <location>
        <begin position="476"/>
        <end position="497"/>
    </location>
</feature>
<dbReference type="GO" id="GO:0046677">
    <property type="term" value="P:response to antibiotic"/>
    <property type="evidence" value="ECO:0007669"/>
    <property type="project" value="UniProtKB-KW"/>
</dbReference>
<feature type="transmembrane region" description="Helical" evidence="10">
    <location>
        <begin position="48"/>
        <end position="66"/>
    </location>
</feature>
<evidence type="ECO:0000256" key="7">
    <source>
        <dbReference type="ARBA" id="ARBA00023136"/>
    </source>
</evidence>
<evidence type="ECO:0000313" key="12">
    <source>
        <dbReference type="EMBL" id="RAG81909.1"/>
    </source>
</evidence>
<organism evidence="12 13">
    <name type="scientific">Streptacidiphilus pinicola</name>
    <dbReference type="NCBI Taxonomy" id="2219663"/>
    <lineage>
        <taxon>Bacteria</taxon>
        <taxon>Bacillati</taxon>
        <taxon>Actinomycetota</taxon>
        <taxon>Actinomycetes</taxon>
        <taxon>Kitasatosporales</taxon>
        <taxon>Streptomycetaceae</taxon>
        <taxon>Streptacidiphilus</taxon>
    </lineage>
</organism>
<proteinExistence type="inferred from homology"/>
<dbReference type="InterPro" id="IPR036259">
    <property type="entry name" value="MFS_trans_sf"/>
</dbReference>
<feature type="transmembrane region" description="Helical" evidence="10">
    <location>
        <begin position="200"/>
        <end position="222"/>
    </location>
</feature>
<dbReference type="Pfam" id="PF07690">
    <property type="entry name" value="MFS_1"/>
    <property type="match status" value="1"/>
</dbReference>
<feature type="transmembrane region" description="Helical" evidence="10">
    <location>
        <begin position="78"/>
        <end position="97"/>
    </location>
</feature>
<feature type="domain" description="Major facilitator superfamily (MFS) profile" evidence="11">
    <location>
        <begin position="12"/>
        <end position="459"/>
    </location>
</feature>
<comment type="subcellular location">
    <subcellularLocation>
        <location evidence="1">Cell membrane</location>
        <topology evidence="1">Multi-pass membrane protein</topology>
    </subcellularLocation>
</comment>
<dbReference type="CDD" id="cd17321">
    <property type="entry name" value="MFS_MMR_MDR_like"/>
    <property type="match status" value="1"/>
</dbReference>
<feature type="transmembrane region" description="Helical" evidence="10">
    <location>
        <begin position="268"/>
        <end position="291"/>
    </location>
</feature>
<evidence type="ECO:0000256" key="8">
    <source>
        <dbReference type="ARBA" id="ARBA00023251"/>
    </source>
</evidence>
<dbReference type="InterPro" id="IPR011701">
    <property type="entry name" value="MFS"/>
</dbReference>
<protein>
    <submittedName>
        <fullName evidence="12">MFS transporter</fullName>
    </submittedName>
</protein>
<gene>
    <name evidence="12" type="ORF">DN069_30260</name>
</gene>
<evidence type="ECO:0000256" key="10">
    <source>
        <dbReference type="SAM" id="Phobius"/>
    </source>
</evidence>
<evidence type="ECO:0000256" key="2">
    <source>
        <dbReference type="ARBA" id="ARBA00008537"/>
    </source>
</evidence>
<dbReference type="InterPro" id="IPR020846">
    <property type="entry name" value="MFS_dom"/>
</dbReference>
<dbReference type="AlphaFoldDB" id="A0A2X0K2X1"/>
<keyword evidence="7 10" id="KW-0472">Membrane</keyword>
<dbReference type="PANTHER" id="PTHR42718">
    <property type="entry name" value="MAJOR FACILITATOR SUPERFAMILY MULTIDRUG TRANSPORTER MFSC"/>
    <property type="match status" value="1"/>
</dbReference>
<feature type="transmembrane region" description="Helical" evidence="10">
    <location>
        <begin position="357"/>
        <end position="377"/>
    </location>
</feature>
<evidence type="ECO:0000256" key="5">
    <source>
        <dbReference type="ARBA" id="ARBA00022692"/>
    </source>
</evidence>
<dbReference type="InterPro" id="IPR004638">
    <property type="entry name" value="EmrB-like"/>
</dbReference>
<dbReference type="EMBL" id="QKYN01000132">
    <property type="protein sequence ID" value="RAG81909.1"/>
    <property type="molecule type" value="Genomic_DNA"/>
</dbReference>